<accession>A0A645FT73</accession>
<dbReference type="GO" id="GO:0016620">
    <property type="term" value="F:oxidoreductase activity, acting on the aldehyde or oxo group of donors, NAD or NADP as acceptor"/>
    <property type="evidence" value="ECO:0007669"/>
    <property type="project" value="InterPro"/>
</dbReference>
<dbReference type="SUPFAM" id="SSF53720">
    <property type="entry name" value="ALDH-like"/>
    <property type="match status" value="1"/>
</dbReference>
<dbReference type="Pfam" id="PF00171">
    <property type="entry name" value="Aldedh"/>
    <property type="match status" value="1"/>
</dbReference>
<gene>
    <name evidence="2" type="primary">adhE_36</name>
    <name evidence="2" type="ORF">SDC9_162624</name>
</gene>
<evidence type="ECO:0000313" key="2">
    <source>
        <dbReference type="EMBL" id="MPN15294.1"/>
    </source>
</evidence>
<dbReference type="InterPro" id="IPR016163">
    <property type="entry name" value="Ald_DH_C"/>
</dbReference>
<dbReference type="AlphaFoldDB" id="A0A645FT73"/>
<proteinExistence type="predicted"/>
<feature type="domain" description="Aldehyde dehydrogenase" evidence="1">
    <location>
        <begin position="7"/>
        <end position="176"/>
    </location>
</feature>
<reference evidence="2" key="1">
    <citation type="submission" date="2019-08" db="EMBL/GenBank/DDBJ databases">
        <authorList>
            <person name="Kucharzyk K."/>
            <person name="Murdoch R.W."/>
            <person name="Higgins S."/>
            <person name="Loffler F."/>
        </authorList>
    </citation>
    <scope>NUCLEOTIDE SEQUENCE</scope>
</reference>
<dbReference type="InterPro" id="IPR015590">
    <property type="entry name" value="Aldehyde_DH_dom"/>
</dbReference>
<dbReference type="InterPro" id="IPR016161">
    <property type="entry name" value="Ald_DH/histidinol_DH"/>
</dbReference>
<organism evidence="2">
    <name type="scientific">bioreactor metagenome</name>
    <dbReference type="NCBI Taxonomy" id="1076179"/>
    <lineage>
        <taxon>unclassified sequences</taxon>
        <taxon>metagenomes</taxon>
        <taxon>ecological metagenomes</taxon>
    </lineage>
</organism>
<protein>
    <submittedName>
        <fullName evidence="2">Aldehyde-alcohol dehydrogenase</fullName>
    </submittedName>
</protein>
<dbReference type="EMBL" id="VSSQ01062019">
    <property type="protein sequence ID" value="MPN15294.1"/>
    <property type="molecule type" value="Genomic_DNA"/>
</dbReference>
<evidence type="ECO:0000259" key="1">
    <source>
        <dbReference type="Pfam" id="PF00171"/>
    </source>
</evidence>
<dbReference type="Gene3D" id="3.40.309.10">
    <property type="entry name" value="Aldehyde Dehydrogenase, Chain A, domain 2"/>
    <property type="match status" value="1"/>
</dbReference>
<sequence>MDDTAIIKEAAKHIVDGASFDNNILCVAEKEVFAFDSITDELMRAMEGCGAFRVYGGDIDKIVSRVLQYKDGKHVVNRKYVGKDAAVILKDSGVSFTGNPRLVIAEVDKNHPFIMTEMLMPVLPVVRVRDIDAAIEEAFRAEQGCSHSAMIHSTNVHNMSRAAKRMNTTIFVKNAPCYAGLGFGGEGFTTMTIATPTGEGVTSARSFTRSRRCVLHGDFRIC</sequence>
<name>A0A645FT73_9ZZZZ</name>
<comment type="caution">
    <text evidence="2">The sequence shown here is derived from an EMBL/GenBank/DDBJ whole genome shotgun (WGS) entry which is preliminary data.</text>
</comment>